<feature type="compositionally biased region" description="Polar residues" evidence="1">
    <location>
        <begin position="174"/>
        <end position="193"/>
    </location>
</feature>
<evidence type="ECO:0000313" key="2">
    <source>
        <dbReference type="EMBL" id="VDM46260.1"/>
    </source>
</evidence>
<protein>
    <submittedName>
        <fullName evidence="2">Uncharacterized protein</fullName>
    </submittedName>
</protein>
<dbReference type="AlphaFoldDB" id="A0A3P7GCB0"/>
<accession>A0A3P7GCB0</accession>
<feature type="region of interest" description="Disordered" evidence="1">
    <location>
        <begin position="133"/>
        <end position="193"/>
    </location>
</feature>
<feature type="compositionally biased region" description="Basic residues" evidence="1">
    <location>
        <begin position="160"/>
        <end position="171"/>
    </location>
</feature>
<name>A0A3P7GCB0_TOXCA</name>
<sequence>MQYSAPYEVPQDADTILNWLKFVYPLIAPLIVRSRFPKIISNISHFKCNNGNGGLDESNVMTLVATAEGLQLRLPQHASVQQQTSNIMRITDARRDNPSQYPRYGEIAAAASEPLGTLPNLATSPLQAKITNHEKKHHHNQPSKIPRIKDPVVVTLSHSKPTKKASSKKSSYKYNGSETNTPAVSSSMVDNVP</sequence>
<reference evidence="2" key="1">
    <citation type="submission" date="2018-11" db="EMBL/GenBank/DDBJ databases">
        <authorList>
            <consortium name="Pathogen Informatics"/>
        </authorList>
    </citation>
    <scope>NUCLEOTIDE SEQUENCE [LARGE SCALE GENOMIC DNA]</scope>
</reference>
<organism evidence="2">
    <name type="scientific">Toxocara canis</name>
    <name type="common">Canine roundworm</name>
    <dbReference type="NCBI Taxonomy" id="6265"/>
    <lineage>
        <taxon>Eukaryota</taxon>
        <taxon>Metazoa</taxon>
        <taxon>Ecdysozoa</taxon>
        <taxon>Nematoda</taxon>
        <taxon>Chromadorea</taxon>
        <taxon>Rhabditida</taxon>
        <taxon>Spirurina</taxon>
        <taxon>Ascaridomorpha</taxon>
        <taxon>Ascaridoidea</taxon>
        <taxon>Toxocaridae</taxon>
        <taxon>Toxocara</taxon>
    </lineage>
</organism>
<evidence type="ECO:0000256" key="1">
    <source>
        <dbReference type="SAM" id="MobiDB-lite"/>
    </source>
</evidence>
<dbReference type="EMBL" id="UYWY01022538">
    <property type="protein sequence ID" value="VDM46260.1"/>
    <property type="molecule type" value="Genomic_DNA"/>
</dbReference>
<gene>
    <name evidence="2" type="ORF">TCNE_LOCUS14939</name>
</gene>
<proteinExistence type="predicted"/>